<reference evidence="1 2" key="1">
    <citation type="journal article" date="2011" name="J. Bacteriol.">
        <title>Complete genome sequence of the cellulose-degrading bacterium Cellulosilyticum lentocellum.</title>
        <authorList>
            <consortium name="US DOE Joint Genome Institute"/>
            <person name="Miller D.A."/>
            <person name="Suen G."/>
            <person name="Bruce D."/>
            <person name="Copeland A."/>
            <person name="Cheng J.F."/>
            <person name="Detter C."/>
            <person name="Goodwin L.A."/>
            <person name="Han C.S."/>
            <person name="Hauser L.J."/>
            <person name="Land M.L."/>
            <person name="Lapidus A."/>
            <person name="Lucas S."/>
            <person name="Meincke L."/>
            <person name="Pitluck S."/>
            <person name="Tapia R."/>
            <person name="Teshima H."/>
            <person name="Woyke T."/>
            <person name="Fox B.G."/>
            <person name="Angert E.R."/>
            <person name="Currie C.R."/>
        </authorList>
    </citation>
    <scope>NUCLEOTIDE SEQUENCE [LARGE SCALE GENOMIC DNA]</scope>
    <source>
        <strain evidence="2">ATCC 49066 / DSM 5427 / NCIMB 11756 / RHM5</strain>
    </source>
</reference>
<evidence type="ECO:0000313" key="2">
    <source>
        <dbReference type="Proteomes" id="UP000008467"/>
    </source>
</evidence>
<dbReference type="KEGG" id="cle:Clole_1789"/>
<name>F2JMJ4_CELLD</name>
<dbReference type="AlphaFoldDB" id="F2JMJ4"/>
<protein>
    <recommendedName>
        <fullName evidence="3">ATPase</fullName>
    </recommendedName>
</protein>
<dbReference type="EMBL" id="CP002582">
    <property type="protein sequence ID" value="ADZ83512.1"/>
    <property type="molecule type" value="Genomic_DNA"/>
</dbReference>
<evidence type="ECO:0000313" key="1">
    <source>
        <dbReference type="EMBL" id="ADZ83512.1"/>
    </source>
</evidence>
<dbReference type="STRING" id="642492.Clole_1789"/>
<gene>
    <name evidence="1" type="ordered locus">Clole_1789</name>
</gene>
<dbReference type="eggNOG" id="COG0711">
    <property type="taxonomic scope" value="Bacteria"/>
</dbReference>
<keyword evidence="2" id="KW-1185">Reference proteome</keyword>
<dbReference type="Proteomes" id="UP000008467">
    <property type="component" value="Chromosome"/>
</dbReference>
<proteinExistence type="predicted"/>
<sequence length="180" mass="20904">MENARCGEIALLLDQLEDLIDEGKTSFLSGKISIDKDAMIELVREIRLKLPTEVQQSVWIVEERNKILSEAQKEAHLIVEEAREQAQAMIERNEITQFARERATSIVETAKEDAKQIHRGSIEYAQDTCRDMEQHLKNTLEAVHDEVQNFESYITDMLRQVYDNRQELKEMGIQLDKEAE</sequence>
<dbReference type="RefSeq" id="WP_013656809.1">
    <property type="nucleotide sequence ID" value="NC_015275.1"/>
</dbReference>
<dbReference type="HOGENOM" id="CLU_078484_3_1_9"/>
<accession>F2JMJ4</accession>
<evidence type="ECO:0008006" key="3">
    <source>
        <dbReference type="Google" id="ProtNLM"/>
    </source>
</evidence>
<organism evidence="1 2">
    <name type="scientific">Cellulosilyticum lentocellum (strain ATCC 49066 / DSM 5427 / NCIMB 11756 / RHM5)</name>
    <name type="common">Clostridium lentocellum</name>
    <dbReference type="NCBI Taxonomy" id="642492"/>
    <lineage>
        <taxon>Bacteria</taxon>
        <taxon>Bacillati</taxon>
        <taxon>Bacillota</taxon>
        <taxon>Clostridia</taxon>
        <taxon>Lachnospirales</taxon>
        <taxon>Cellulosilyticaceae</taxon>
        <taxon>Cellulosilyticum</taxon>
    </lineage>
</organism>